<dbReference type="AlphaFoldDB" id="A0A1H2VX26"/>
<dbReference type="GO" id="GO:0016829">
    <property type="term" value="F:lyase activity"/>
    <property type="evidence" value="ECO:0007669"/>
    <property type="project" value="UniProtKB-KW"/>
</dbReference>
<protein>
    <recommendedName>
        <fullName evidence="4">Cys-tRNA(Pro)/Cys-tRNA(Cys) deacylase</fullName>
        <ecNumber evidence="4">4.2.-.-</ecNumber>
    </recommendedName>
</protein>
<dbReference type="STRING" id="574349.SAMN05443545_102512"/>
<dbReference type="NCBIfam" id="TIGR00011">
    <property type="entry name" value="YbaK_EbsC"/>
    <property type="match status" value="1"/>
</dbReference>
<gene>
    <name evidence="6" type="ORF">SAMN05443545_102512</name>
</gene>
<dbReference type="SUPFAM" id="SSF55826">
    <property type="entry name" value="YbaK/ProRS associated domain"/>
    <property type="match status" value="1"/>
</dbReference>
<evidence type="ECO:0000313" key="6">
    <source>
        <dbReference type="EMBL" id="SDW72801.1"/>
    </source>
</evidence>
<organism evidence="6 7">
    <name type="scientific">Aidingimonas halophila</name>
    <dbReference type="NCBI Taxonomy" id="574349"/>
    <lineage>
        <taxon>Bacteria</taxon>
        <taxon>Pseudomonadati</taxon>
        <taxon>Pseudomonadota</taxon>
        <taxon>Gammaproteobacteria</taxon>
        <taxon>Oceanospirillales</taxon>
        <taxon>Halomonadaceae</taxon>
        <taxon>Aidingimonas</taxon>
    </lineage>
</organism>
<dbReference type="GO" id="GO:0002161">
    <property type="term" value="F:aminoacyl-tRNA deacylase activity"/>
    <property type="evidence" value="ECO:0007669"/>
    <property type="project" value="InterPro"/>
</dbReference>
<comment type="similarity">
    <text evidence="1 4">Belongs to the prolyl-tRNA editing family. YbaK/EbsC subfamily.</text>
</comment>
<reference evidence="6 7" key="1">
    <citation type="submission" date="2016-10" db="EMBL/GenBank/DDBJ databases">
        <authorList>
            <person name="de Groot N.N."/>
        </authorList>
    </citation>
    <scope>NUCLEOTIDE SEQUENCE [LARGE SCALE GENOMIC DNA]</scope>
    <source>
        <strain evidence="6 7">DSM 19219</strain>
    </source>
</reference>
<dbReference type="Gene3D" id="3.90.960.10">
    <property type="entry name" value="YbaK/aminoacyl-tRNA synthetase-associated domain"/>
    <property type="match status" value="1"/>
</dbReference>
<evidence type="ECO:0000256" key="3">
    <source>
        <dbReference type="ARBA" id="ARBA00023239"/>
    </source>
</evidence>
<dbReference type="RefSeq" id="WP_092568549.1">
    <property type="nucleotide sequence ID" value="NZ_BMXH01000002.1"/>
</dbReference>
<evidence type="ECO:0000313" key="7">
    <source>
        <dbReference type="Proteomes" id="UP000198500"/>
    </source>
</evidence>
<dbReference type="GO" id="GO:0006412">
    <property type="term" value="P:translation"/>
    <property type="evidence" value="ECO:0007669"/>
    <property type="project" value="UniProtKB-KW"/>
</dbReference>
<keyword evidence="3 4" id="KW-0456">Lyase</keyword>
<dbReference type="InterPro" id="IPR036754">
    <property type="entry name" value="YbaK/aa-tRNA-synt-asso_dom_sf"/>
</dbReference>
<evidence type="ECO:0000256" key="1">
    <source>
        <dbReference type="ARBA" id="ARBA00009798"/>
    </source>
</evidence>
<proteinExistence type="inferred from homology"/>
<keyword evidence="2 4" id="KW-0648">Protein biosynthesis</keyword>
<evidence type="ECO:0000256" key="2">
    <source>
        <dbReference type="ARBA" id="ARBA00022917"/>
    </source>
</evidence>
<dbReference type="PIRSF" id="PIRSF006181">
    <property type="entry name" value="EbsC_YbaK"/>
    <property type="match status" value="1"/>
</dbReference>
<dbReference type="Pfam" id="PF04073">
    <property type="entry name" value="tRNA_edit"/>
    <property type="match status" value="1"/>
</dbReference>
<feature type="domain" description="YbaK/aminoacyl-tRNA synthetase-associated" evidence="5">
    <location>
        <begin position="31"/>
        <end position="143"/>
    </location>
</feature>
<sequence length="156" mass="16649">MTPAVRQLTQAKVPFELKEYSHDPKTPAYGEEAVKALGLSADAVFKTLLARLEDGRLVVAILPVSRQLNLKALAKAASAKKATMAEPAEAERVTGYLVGGISPLGQKKALPTFIDNTVEQLDLVHVSGGRRGLEIALAPNDLKHLTKATLASLTQK</sequence>
<dbReference type="CDD" id="cd00002">
    <property type="entry name" value="YbaK_deacylase"/>
    <property type="match status" value="1"/>
</dbReference>
<evidence type="ECO:0000259" key="5">
    <source>
        <dbReference type="Pfam" id="PF04073"/>
    </source>
</evidence>
<accession>A0A1H2VX26</accession>
<dbReference type="PANTHER" id="PTHR30411">
    <property type="entry name" value="CYTOPLASMIC PROTEIN"/>
    <property type="match status" value="1"/>
</dbReference>
<evidence type="ECO:0000256" key="4">
    <source>
        <dbReference type="PIRNR" id="PIRNR006181"/>
    </source>
</evidence>
<dbReference type="PANTHER" id="PTHR30411:SF0">
    <property type="entry name" value="CYS-TRNA(PRO)_CYS-TRNA(CYS) DEACYLASE YBAK"/>
    <property type="match status" value="1"/>
</dbReference>
<keyword evidence="7" id="KW-1185">Reference proteome</keyword>
<dbReference type="OrthoDB" id="9809296at2"/>
<dbReference type="InterPro" id="IPR004369">
    <property type="entry name" value="Prolyl-tRNA_editing_YbaK/EbsC"/>
</dbReference>
<dbReference type="Proteomes" id="UP000198500">
    <property type="component" value="Unassembled WGS sequence"/>
</dbReference>
<dbReference type="EC" id="4.2.-.-" evidence="4"/>
<dbReference type="InterPro" id="IPR007214">
    <property type="entry name" value="YbaK/aa-tRNA-synth-assoc-dom"/>
</dbReference>
<dbReference type="EMBL" id="FNNI01000002">
    <property type="protein sequence ID" value="SDW72801.1"/>
    <property type="molecule type" value="Genomic_DNA"/>
</dbReference>
<name>A0A1H2VX26_9GAMM</name>